<feature type="region of interest" description="Disordered" evidence="1">
    <location>
        <begin position="1"/>
        <end position="20"/>
    </location>
</feature>
<protein>
    <submittedName>
        <fullName evidence="2">Uncharacterized protein</fullName>
    </submittedName>
</protein>
<name>A0A8T0PLH8_PANVG</name>
<sequence>MPPSSSEASLHNLRFRSEEPRRGDAGQFCCVREDLGGSPVVASCGRRKSLWVPSAVVWGFRASPPHHRPPWPRLNPSAATGRLAPPRPRATSAAILLHVAGRLGCALLPLPPATRTPPGSCAPSAAAPARPRLSRSPPPPPFSTPPTVSGARSSRRPRPPRARAPSTVAGCSGPALERGALWMEGDGAARSHENVAPPPVWKLLEAPSPASGLEQQQKWAFGRAPAGAACGALPNRA</sequence>
<dbReference type="Proteomes" id="UP000823388">
    <property type="component" value="Chromosome 8K"/>
</dbReference>
<feature type="region of interest" description="Disordered" evidence="1">
    <location>
        <begin position="115"/>
        <end position="172"/>
    </location>
</feature>
<gene>
    <name evidence="2" type="ORF">PVAP13_8KG203400</name>
</gene>
<reference evidence="2" key="1">
    <citation type="submission" date="2020-05" db="EMBL/GenBank/DDBJ databases">
        <title>WGS assembly of Panicum virgatum.</title>
        <authorList>
            <person name="Lovell J.T."/>
            <person name="Jenkins J."/>
            <person name="Shu S."/>
            <person name="Juenger T.E."/>
            <person name="Schmutz J."/>
        </authorList>
    </citation>
    <scope>NUCLEOTIDE SEQUENCE</scope>
    <source>
        <strain evidence="2">AP13</strain>
    </source>
</reference>
<organism evidence="2 3">
    <name type="scientific">Panicum virgatum</name>
    <name type="common">Blackwell switchgrass</name>
    <dbReference type="NCBI Taxonomy" id="38727"/>
    <lineage>
        <taxon>Eukaryota</taxon>
        <taxon>Viridiplantae</taxon>
        <taxon>Streptophyta</taxon>
        <taxon>Embryophyta</taxon>
        <taxon>Tracheophyta</taxon>
        <taxon>Spermatophyta</taxon>
        <taxon>Magnoliopsida</taxon>
        <taxon>Liliopsida</taxon>
        <taxon>Poales</taxon>
        <taxon>Poaceae</taxon>
        <taxon>PACMAD clade</taxon>
        <taxon>Panicoideae</taxon>
        <taxon>Panicodae</taxon>
        <taxon>Paniceae</taxon>
        <taxon>Panicinae</taxon>
        <taxon>Panicum</taxon>
        <taxon>Panicum sect. Hiantes</taxon>
    </lineage>
</organism>
<keyword evidence="3" id="KW-1185">Reference proteome</keyword>
<feature type="region of interest" description="Disordered" evidence="1">
    <location>
        <begin position="62"/>
        <end position="86"/>
    </location>
</feature>
<accession>A0A8T0PLH8</accession>
<proteinExistence type="predicted"/>
<dbReference type="EMBL" id="CM029051">
    <property type="protein sequence ID" value="KAG2561758.1"/>
    <property type="molecule type" value="Genomic_DNA"/>
</dbReference>
<evidence type="ECO:0000313" key="2">
    <source>
        <dbReference type="EMBL" id="KAG2561758.1"/>
    </source>
</evidence>
<feature type="compositionally biased region" description="Low complexity" evidence="1">
    <location>
        <begin position="116"/>
        <end position="135"/>
    </location>
</feature>
<evidence type="ECO:0000313" key="3">
    <source>
        <dbReference type="Proteomes" id="UP000823388"/>
    </source>
</evidence>
<comment type="caution">
    <text evidence="2">The sequence shown here is derived from an EMBL/GenBank/DDBJ whole genome shotgun (WGS) entry which is preliminary data.</text>
</comment>
<evidence type="ECO:0000256" key="1">
    <source>
        <dbReference type="SAM" id="MobiDB-lite"/>
    </source>
</evidence>
<dbReference type="AlphaFoldDB" id="A0A8T0PLH8"/>